<evidence type="ECO:0000256" key="1">
    <source>
        <dbReference type="ARBA" id="ARBA00001974"/>
    </source>
</evidence>
<comment type="catalytic activity">
    <reaction evidence="7">
        <text>2 reduced [2Fe-2S]-[ferredoxin] + NADP(+) + H(+) = 2 oxidized [2Fe-2S]-[ferredoxin] + NADPH</text>
        <dbReference type="Rhea" id="RHEA:20125"/>
        <dbReference type="Rhea" id="RHEA-COMP:10000"/>
        <dbReference type="Rhea" id="RHEA-COMP:10001"/>
        <dbReference type="ChEBI" id="CHEBI:15378"/>
        <dbReference type="ChEBI" id="CHEBI:33737"/>
        <dbReference type="ChEBI" id="CHEBI:33738"/>
        <dbReference type="ChEBI" id="CHEBI:57783"/>
        <dbReference type="ChEBI" id="CHEBI:58349"/>
        <dbReference type="EC" id="1.18.1.2"/>
    </reaction>
</comment>
<keyword evidence="6" id="KW-0560">Oxidoreductase</keyword>
<evidence type="ECO:0000256" key="5">
    <source>
        <dbReference type="ARBA" id="ARBA00022857"/>
    </source>
</evidence>
<evidence type="ECO:0000256" key="7">
    <source>
        <dbReference type="ARBA" id="ARBA00047776"/>
    </source>
</evidence>
<name>A0A7J5B7N8_9MICO</name>
<accession>A0A7J5B7N8</accession>
<evidence type="ECO:0000256" key="4">
    <source>
        <dbReference type="ARBA" id="ARBA00022827"/>
    </source>
</evidence>
<sequence length="440" mass="46697">MSKLPPKHIAIVGSGPSGCFVAQSLQRAWKDSEITVFDRFAVPYGLIRYGVAADHQHTKAITRQFDRMFAASPAAPNAVRFAGNIEIGTDITLSELRSHFDLVILASGRWRDRHLSVPGSRLPGVVPSGDIINALNAVPRPSIPLPEIGERVVVVGAGNVAIDMVRFLVKTAEDYSGSDIAPEALKQYLASPASNITVLSRSPIATAKADVAMVKELGKIPGVRFSVANSSPATEDNALGRKREEAFESLTTIEVTEPRAHVHFIFGAEPSKVTGDGRVGQVHLGVAPAGEASVIPADTVISAIGFDVNAPGHLNYAEEYDFGPSEGSGQVEAGGRPEAALYRVGWLKRGPVGAIPANRADSNKVAKEIIAASESGELFANPDHGGFAALPSTLREQAISFAQWQKIDAAETESAETDRIRTKILSHDAMLDIAHGALVE</sequence>
<reference evidence="9 10" key="1">
    <citation type="submission" date="2019-09" db="EMBL/GenBank/DDBJ databases">
        <title>Phylogeny of genus Pseudoclavibacter and closely related genus.</title>
        <authorList>
            <person name="Li Y."/>
        </authorList>
    </citation>
    <scope>NUCLEOTIDE SEQUENCE [LARGE SCALE GENOMIC DNA]</scope>
    <source>
        <strain evidence="9 10">KCTC 13959</strain>
    </source>
</reference>
<dbReference type="OrthoDB" id="502624at2"/>
<dbReference type="InterPro" id="IPR055275">
    <property type="entry name" value="Ferredox_Rdtase"/>
</dbReference>
<dbReference type="Gene3D" id="3.50.50.60">
    <property type="entry name" value="FAD/NAD(P)-binding domain"/>
    <property type="match status" value="1"/>
</dbReference>
<keyword evidence="4" id="KW-0274">FAD</keyword>
<proteinExistence type="predicted"/>
<dbReference type="PANTHER" id="PTHR48467">
    <property type="entry name" value="GLUTAMATE SYNTHASE 1 [NADH], CHLOROPLASTIC-LIKE"/>
    <property type="match status" value="1"/>
</dbReference>
<dbReference type="Gene3D" id="3.40.50.720">
    <property type="entry name" value="NAD(P)-binding Rossmann-like Domain"/>
    <property type="match status" value="1"/>
</dbReference>
<comment type="caution">
    <text evidence="9">The sequence shown here is derived from an EMBL/GenBank/DDBJ whole genome shotgun (WGS) entry which is preliminary data.</text>
</comment>
<evidence type="ECO:0000256" key="3">
    <source>
        <dbReference type="ARBA" id="ARBA00022630"/>
    </source>
</evidence>
<dbReference type="EC" id="1.18.1.2" evidence="2"/>
<dbReference type="AlphaFoldDB" id="A0A7J5B7N8"/>
<comment type="cofactor">
    <cofactor evidence="1">
        <name>FAD</name>
        <dbReference type="ChEBI" id="CHEBI:57692"/>
    </cofactor>
</comment>
<evidence type="ECO:0000313" key="10">
    <source>
        <dbReference type="Proteomes" id="UP000433493"/>
    </source>
</evidence>
<dbReference type="GO" id="GO:0004324">
    <property type="term" value="F:ferredoxin-NADP+ reductase activity"/>
    <property type="evidence" value="ECO:0007669"/>
    <property type="project" value="UniProtKB-EC"/>
</dbReference>
<evidence type="ECO:0000259" key="8">
    <source>
        <dbReference type="Pfam" id="PF07992"/>
    </source>
</evidence>
<evidence type="ECO:0000256" key="6">
    <source>
        <dbReference type="ARBA" id="ARBA00023002"/>
    </source>
</evidence>
<dbReference type="SUPFAM" id="SSF51971">
    <property type="entry name" value="Nucleotide-binding domain"/>
    <property type="match status" value="1"/>
</dbReference>
<keyword evidence="10" id="KW-1185">Reference proteome</keyword>
<dbReference type="InterPro" id="IPR036188">
    <property type="entry name" value="FAD/NAD-bd_sf"/>
</dbReference>
<dbReference type="EMBL" id="WBKB01000011">
    <property type="protein sequence ID" value="KAB1640966.1"/>
    <property type="molecule type" value="Genomic_DNA"/>
</dbReference>
<keyword evidence="5" id="KW-0521">NADP</keyword>
<dbReference type="PRINTS" id="PR00419">
    <property type="entry name" value="ADXRDTASE"/>
</dbReference>
<dbReference type="PANTHER" id="PTHR48467:SF1">
    <property type="entry name" value="GLUTAMATE SYNTHASE 1 [NADH], CHLOROPLASTIC-LIKE"/>
    <property type="match status" value="1"/>
</dbReference>
<gene>
    <name evidence="9" type="ORF">F8O05_13695</name>
</gene>
<dbReference type="RefSeq" id="WP_158053313.1">
    <property type="nucleotide sequence ID" value="NZ_WBKB01000011.1"/>
</dbReference>
<evidence type="ECO:0000256" key="2">
    <source>
        <dbReference type="ARBA" id="ARBA00013223"/>
    </source>
</evidence>
<protein>
    <recommendedName>
        <fullName evidence="2">ferredoxin--NADP(+) reductase</fullName>
        <ecNumber evidence="2">1.18.1.2</ecNumber>
    </recommendedName>
</protein>
<dbReference type="Proteomes" id="UP000433493">
    <property type="component" value="Unassembled WGS sequence"/>
</dbReference>
<dbReference type="Pfam" id="PF07992">
    <property type="entry name" value="Pyr_redox_2"/>
    <property type="match status" value="1"/>
</dbReference>
<feature type="domain" description="FAD/NAD(P)-binding" evidence="8">
    <location>
        <begin position="8"/>
        <end position="197"/>
    </location>
</feature>
<keyword evidence="3" id="KW-0285">Flavoprotein</keyword>
<dbReference type="InterPro" id="IPR023753">
    <property type="entry name" value="FAD/NAD-binding_dom"/>
</dbReference>
<organism evidence="9 10">
    <name type="scientific">Gulosibacter chungangensis</name>
    <dbReference type="NCBI Taxonomy" id="979746"/>
    <lineage>
        <taxon>Bacteria</taxon>
        <taxon>Bacillati</taxon>
        <taxon>Actinomycetota</taxon>
        <taxon>Actinomycetes</taxon>
        <taxon>Micrococcales</taxon>
        <taxon>Microbacteriaceae</taxon>
        <taxon>Gulosibacter</taxon>
    </lineage>
</organism>
<evidence type="ECO:0000313" key="9">
    <source>
        <dbReference type="EMBL" id="KAB1640966.1"/>
    </source>
</evidence>